<reference evidence="2 3" key="1">
    <citation type="submission" date="2019-08" db="EMBL/GenBank/DDBJ databases">
        <title>In-depth cultivation of the pig gut microbiome towards novel bacterial diversity and tailored functional studies.</title>
        <authorList>
            <person name="Wylensek D."/>
            <person name="Hitch T.C.A."/>
            <person name="Clavel T."/>
        </authorList>
    </citation>
    <scope>NUCLEOTIDE SEQUENCE [LARGE SCALE GENOMIC DNA]</scope>
    <source>
        <strain evidence="2 3">WCA-693-APC-5D-A</strain>
    </source>
</reference>
<feature type="transmembrane region" description="Helical" evidence="1">
    <location>
        <begin position="79"/>
        <end position="102"/>
    </location>
</feature>
<keyword evidence="1" id="KW-0472">Membrane</keyword>
<dbReference type="AlphaFoldDB" id="A0A6I2UIS3"/>
<dbReference type="RefSeq" id="WP_154407636.1">
    <property type="nucleotide sequence ID" value="NZ_VUNR01000024.1"/>
</dbReference>
<accession>A0A6I2UIS3</accession>
<protein>
    <submittedName>
        <fullName evidence="2">Uncharacterized protein</fullName>
    </submittedName>
</protein>
<evidence type="ECO:0000313" key="3">
    <source>
        <dbReference type="Proteomes" id="UP000433181"/>
    </source>
</evidence>
<feature type="transmembrane region" description="Helical" evidence="1">
    <location>
        <begin position="372"/>
        <end position="393"/>
    </location>
</feature>
<name>A0A6I2UIS3_9FIRM</name>
<keyword evidence="1" id="KW-1133">Transmembrane helix</keyword>
<feature type="transmembrane region" description="Helical" evidence="1">
    <location>
        <begin position="114"/>
        <end position="133"/>
    </location>
</feature>
<feature type="transmembrane region" description="Helical" evidence="1">
    <location>
        <begin position="139"/>
        <end position="155"/>
    </location>
</feature>
<sequence length="566" mass="64743">MRFFSGSNWDVKKVFLAITMFLGVIFVGNSINNDVWFLLNSGRYVETYGIPHVEPFTVHENLHFVMQQWLFALMLWKIYAAWGLSGLIVFQWAAGAVLLYVFFKLNYLVSRGNFDLSAIMTCFIGILFCAGFVCQRPWVASHLIFMLEIFLLEYYSHKQSKWLFALFPLLSVLLINLHAAMWPMLFVFLLPYLAEMVIGGRIGFLGKCTVAWTWRKIILLAALMLAAAFVNPYGIEAMTYTYYSYGIVEINRYINEMAVVSIRTWLGLPIVSMFAVTAVYSRNKVPLHYILLSAGTALMSLLAIRSLFLYLLFGGLGVAYVYRNWKGLDIRLSNDVKSVRIRYGFMLALSFLSLVSLWQSREFFHKCVLGQYEGGIFVIAAVGLSMIVALAAFLGRKIISREGGAGMVIAITALVVAAMIPFKSKVPDEVIMSRAWDDCVEILQQRGSSEELSVWTGYTEGGYLEFHGLRCYMDARAEVFIKQVNAQKDIFHEYMMLCNGRINYKEFMENYHFTHILVNNYEALYESLQDDDDYLLLYDSDEAGTTEESSEEGAEPLKYRLYEVKR</sequence>
<feature type="transmembrane region" description="Helical" evidence="1">
    <location>
        <begin position="12"/>
        <end position="31"/>
    </location>
</feature>
<evidence type="ECO:0000313" key="2">
    <source>
        <dbReference type="EMBL" id="MSU09464.1"/>
    </source>
</evidence>
<feature type="transmembrane region" description="Helical" evidence="1">
    <location>
        <begin position="162"/>
        <end position="179"/>
    </location>
</feature>
<dbReference type="Proteomes" id="UP000433181">
    <property type="component" value="Unassembled WGS sequence"/>
</dbReference>
<feature type="transmembrane region" description="Helical" evidence="1">
    <location>
        <begin position="405"/>
        <end position="422"/>
    </location>
</feature>
<gene>
    <name evidence="2" type="ORF">FYJ84_10780</name>
</gene>
<feature type="transmembrane region" description="Helical" evidence="1">
    <location>
        <begin position="289"/>
        <end position="322"/>
    </location>
</feature>
<keyword evidence="3" id="KW-1185">Reference proteome</keyword>
<dbReference type="GeneID" id="96779412"/>
<comment type="caution">
    <text evidence="2">The sequence shown here is derived from an EMBL/GenBank/DDBJ whole genome shotgun (WGS) entry which is preliminary data.</text>
</comment>
<feature type="transmembrane region" description="Helical" evidence="1">
    <location>
        <begin position="217"/>
        <end position="235"/>
    </location>
</feature>
<dbReference type="EMBL" id="VUNR01000024">
    <property type="protein sequence ID" value="MSU09464.1"/>
    <property type="molecule type" value="Genomic_DNA"/>
</dbReference>
<organism evidence="2 3">
    <name type="scientific">Anaerovibrio slackiae</name>
    <dbReference type="NCBI Taxonomy" id="2652309"/>
    <lineage>
        <taxon>Bacteria</taxon>
        <taxon>Bacillati</taxon>
        <taxon>Bacillota</taxon>
        <taxon>Negativicutes</taxon>
        <taxon>Selenomonadales</taxon>
        <taxon>Selenomonadaceae</taxon>
        <taxon>Anaerovibrio</taxon>
    </lineage>
</organism>
<proteinExistence type="predicted"/>
<keyword evidence="1" id="KW-0812">Transmembrane</keyword>
<feature type="transmembrane region" description="Helical" evidence="1">
    <location>
        <begin position="343"/>
        <end position="360"/>
    </location>
</feature>
<evidence type="ECO:0000256" key="1">
    <source>
        <dbReference type="SAM" id="Phobius"/>
    </source>
</evidence>